<evidence type="ECO:0000256" key="8">
    <source>
        <dbReference type="ARBA" id="ARBA00022490"/>
    </source>
</evidence>
<keyword evidence="8 12" id="KW-0963">Cytoplasm</keyword>
<dbReference type="Pfam" id="PF00156">
    <property type="entry name" value="Pribosyltran"/>
    <property type="match status" value="1"/>
</dbReference>
<dbReference type="CDD" id="cd06223">
    <property type="entry name" value="PRTases_typeI"/>
    <property type="match status" value="1"/>
</dbReference>
<sequence length="185" mass="18879">MTSPAQSSTTGNRGLIAELIRDVPDFPKPGIVFKDITPLLARPSGLAAAVTELVADSPRDIDLVVGMEARGFIFGAPIALALGAGFVPVRKPGKLPGETVSETFALEYGSETLSVHADAIAPGSRVLIVDDILATGGTIAATAKLLNSLGADLVHVAVLLEIAGLGGRERLAEQGLADFSAVITG</sequence>
<comment type="subunit">
    <text evidence="6 12">Homodimer.</text>
</comment>
<dbReference type="SUPFAM" id="SSF53271">
    <property type="entry name" value="PRTase-like"/>
    <property type="match status" value="1"/>
</dbReference>
<evidence type="ECO:0000256" key="4">
    <source>
        <dbReference type="ARBA" id="ARBA00004659"/>
    </source>
</evidence>
<dbReference type="HAMAP" id="MF_00004">
    <property type="entry name" value="Aden_phosphoribosyltr"/>
    <property type="match status" value="1"/>
</dbReference>
<comment type="similarity">
    <text evidence="5 12">Belongs to the purine/pyrimidine phosphoribosyltransferase family.</text>
</comment>
<keyword evidence="11 12" id="KW-0660">Purine salvage</keyword>
<dbReference type="GO" id="GO:0003999">
    <property type="term" value="F:adenine phosphoribosyltransferase activity"/>
    <property type="evidence" value="ECO:0007669"/>
    <property type="project" value="UniProtKB-UniRule"/>
</dbReference>
<dbReference type="Proteomes" id="UP000295371">
    <property type="component" value="Unassembled WGS sequence"/>
</dbReference>
<evidence type="ECO:0000256" key="11">
    <source>
        <dbReference type="ARBA" id="ARBA00022726"/>
    </source>
</evidence>
<dbReference type="GO" id="GO:0002055">
    <property type="term" value="F:adenine binding"/>
    <property type="evidence" value="ECO:0007669"/>
    <property type="project" value="TreeGrafter"/>
</dbReference>
<dbReference type="GO" id="GO:0006166">
    <property type="term" value="P:purine ribonucleoside salvage"/>
    <property type="evidence" value="ECO:0007669"/>
    <property type="project" value="UniProtKB-UniRule"/>
</dbReference>
<comment type="pathway">
    <text evidence="4 12">Purine metabolism; AMP biosynthesis via salvage pathway; AMP from adenine: step 1/1.</text>
</comment>
<dbReference type="RefSeq" id="WP_133754009.1">
    <property type="nucleotide sequence ID" value="NZ_CP171129.1"/>
</dbReference>
<comment type="catalytic activity">
    <reaction evidence="1 12">
        <text>AMP + diphosphate = 5-phospho-alpha-D-ribose 1-diphosphate + adenine</text>
        <dbReference type="Rhea" id="RHEA:16609"/>
        <dbReference type="ChEBI" id="CHEBI:16708"/>
        <dbReference type="ChEBI" id="CHEBI:33019"/>
        <dbReference type="ChEBI" id="CHEBI:58017"/>
        <dbReference type="ChEBI" id="CHEBI:456215"/>
        <dbReference type="EC" id="2.4.2.7"/>
    </reaction>
</comment>
<dbReference type="InterPro" id="IPR050054">
    <property type="entry name" value="UPRTase/APRTase"/>
</dbReference>
<evidence type="ECO:0000256" key="5">
    <source>
        <dbReference type="ARBA" id="ARBA00008391"/>
    </source>
</evidence>
<dbReference type="OrthoDB" id="9803963at2"/>
<protein>
    <recommendedName>
        <fullName evidence="7 12">Adenine phosphoribosyltransferase</fullName>
        <shortName evidence="12">APRT</shortName>
        <ecNumber evidence="7 12">2.4.2.7</ecNumber>
    </recommendedName>
</protein>
<evidence type="ECO:0000313" key="15">
    <source>
        <dbReference type="Proteomes" id="UP000295371"/>
    </source>
</evidence>
<feature type="domain" description="Phosphoribosyltransferase" evidence="13">
    <location>
        <begin position="48"/>
        <end position="161"/>
    </location>
</feature>
<dbReference type="GO" id="GO:0005737">
    <property type="term" value="C:cytoplasm"/>
    <property type="evidence" value="ECO:0007669"/>
    <property type="project" value="UniProtKB-SubCell"/>
</dbReference>
<comment type="caution">
    <text evidence="14">The sequence shown here is derived from an EMBL/GenBank/DDBJ whole genome shotgun (WGS) entry which is preliminary data.</text>
</comment>
<gene>
    <name evidence="12" type="primary">apt</name>
    <name evidence="14" type="ORF">CLV29_1123</name>
</gene>
<evidence type="ECO:0000256" key="2">
    <source>
        <dbReference type="ARBA" id="ARBA00003968"/>
    </source>
</evidence>
<dbReference type="UniPathway" id="UPA00588">
    <property type="reaction ID" value="UER00646"/>
</dbReference>
<evidence type="ECO:0000256" key="1">
    <source>
        <dbReference type="ARBA" id="ARBA00000868"/>
    </source>
</evidence>
<dbReference type="NCBIfam" id="NF002634">
    <property type="entry name" value="PRK02304.1-3"/>
    <property type="match status" value="1"/>
</dbReference>
<dbReference type="InterPro" id="IPR005764">
    <property type="entry name" value="Ade_phspho_trans"/>
</dbReference>
<dbReference type="PANTHER" id="PTHR32315:SF3">
    <property type="entry name" value="ADENINE PHOSPHORIBOSYLTRANSFERASE"/>
    <property type="match status" value="1"/>
</dbReference>
<dbReference type="GO" id="GO:0006168">
    <property type="term" value="P:adenine salvage"/>
    <property type="evidence" value="ECO:0007669"/>
    <property type="project" value="InterPro"/>
</dbReference>
<dbReference type="FunFam" id="3.40.50.2020:FF:000004">
    <property type="entry name" value="Adenine phosphoribosyltransferase"/>
    <property type="match status" value="1"/>
</dbReference>
<evidence type="ECO:0000256" key="12">
    <source>
        <dbReference type="HAMAP-Rule" id="MF_00004"/>
    </source>
</evidence>
<name>A0A4R7J888_9ACTN</name>
<dbReference type="GO" id="GO:0016208">
    <property type="term" value="F:AMP binding"/>
    <property type="evidence" value="ECO:0007669"/>
    <property type="project" value="TreeGrafter"/>
</dbReference>
<evidence type="ECO:0000256" key="10">
    <source>
        <dbReference type="ARBA" id="ARBA00022679"/>
    </source>
</evidence>
<evidence type="ECO:0000256" key="3">
    <source>
        <dbReference type="ARBA" id="ARBA00004496"/>
    </source>
</evidence>
<keyword evidence="10 12" id="KW-0808">Transferase</keyword>
<evidence type="ECO:0000259" key="13">
    <source>
        <dbReference type="Pfam" id="PF00156"/>
    </source>
</evidence>
<comment type="subcellular location">
    <subcellularLocation>
        <location evidence="3 12">Cytoplasm</location>
    </subcellularLocation>
</comment>
<proteinExistence type="inferred from homology"/>
<dbReference type="NCBIfam" id="TIGR01090">
    <property type="entry name" value="apt"/>
    <property type="match status" value="1"/>
</dbReference>
<dbReference type="NCBIfam" id="NF002636">
    <property type="entry name" value="PRK02304.1-5"/>
    <property type="match status" value="1"/>
</dbReference>
<dbReference type="PANTHER" id="PTHR32315">
    <property type="entry name" value="ADENINE PHOSPHORIBOSYLTRANSFERASE"/>
    <property type="match status" value="1"/>
</dbReference>
<evidence type="ECO:0000256" key="9">
    <source>
        <dbReference type="ARBA" id="ARBA00022676"/>
    </source>
</evidence>
<accession>A0A4R7J888</accession>
<dbReference type="InterPro" id="IPR000836">
    <property type="entry name" value="PRTase_dom"/>
</dbReference>
<keyword evidence="15" id="KW-1185">Reference proteome</keyword>
<dbReference type="Gene3D" id="3.40.50.2020">
    <property type="match status" value="1"/>
</dbReference>
<evidence type="ECO:0000313" key="14">
    <source>
        <dbReference type="EMBL" id="TDT33505.1"/>
    </source>
</evidence>
<reference evidence="14 15" key="1">
    <citation type="submission" date="2019-03" db="EMBL/GenBank/DDBJ databases">
        <title>Genomic Encyclopedia of Archaeal and Bacterial Type Strains, Phase II (KMG-II): from individual species to whole genera.</title>
        <authorList>
            <person name="Goeker M."/>
        </authorList>
    </citation>
    <scope>NUCLEOTIDE SEQUENCE [LARGE SCALE GENOMIC DNA]</scope>
    <source>
        <strain evidence="14 15">DSM 24323</strain>
    </source>
</reference>
<keyword evidence="9 12" id="KW-0328">Glycosyltransferase</keyword>
<dbReference type="EC" id="2.4.2.7" evidence="7 12"/>
<organism evidence="14 15">
    <name type="scientific">Naumannella halotolerans</name>
    <dbReference type="NCBI Taxonomy" id="993414"/>
    <lineage>
        <taxon>Bacteria</taxon>
        <taxon>Bacillati</taxon>
        <taxon>Actinomycetota</taxon>
        <taxon>Actinomycetes</taxon>
        <taxon>Propionibacteriales</taxon>
        <taxon>Propionibacteriaceae</taxon>
        <taxon>Naumannella</taxon>
    </lineage>
</organism>
<comment type="function">
    <text evidence="2 12">Catalyzes a salvage reaction resulting in the formation of AMP, that is energically less costly than de novo synthesis.</text>
</comment>
<evidence type="ECO:0000256" key="6">
    <source>
        <dbReference type="ARBA" id="ARBA00011738"/>
    </source>
</evidence>
<dbReference type="AlphaFoldDB" id="A0A4R7J888"/>
<dbReference type="GO" id="GO:0044209">
    <property type="term" value="P:AMP salvage"/>
    <property type="evidence" value="ECO:0007669"/>
    <property type="project" value="UniProtKB-UniRule"/>
</dbReference>
<dbReference type="EMBL" id="SOAW01000001">
    <property type="protein sequence ID" value="TDT33505.1"/>
    <property type="molecule type" value="Genomic_DNA"/>
</dbReference>
<dbReference type="InterPro" id="IPR029057">
    <property type="entry name" value="PRTase-like"/>
</dbReference>
<evidence type="ECO:0000256" key="7">
    <source>
        <dbReference type="ARBA" id="ARBA00011893"/>
    </source>
</evidence>